<evidence type="ECO:0000259" key="8">
    <source>
        <dbReference type="PROSITE" id="PS50011"/>
    </source>
</evidence>
<dbReference type="SUPFAM" id="SSF56112">
    <property type="entry name" value="Protein kinase-like (PK-like)"/>
    <property type="match status" value="1"/>
</dbReference>
<evidence type="ECO:0000256" key="3">
    <source>
        <dbReference type="ARBA" id="ARBA00022741"/>
    </source>
</evidence>
<dbReference type="CDD" id="cd14014">
    <property type="entry name" value="STKc_PknB_like"/>
    <property type="match status" value="1"/>
</dbReference>
<feature type="transmembrane region" description="Helical" evidence="7">
    <location>
        <begin position="163"/>
        <end position="180"/>
    </location>
</feature>
<dbReference type="Proteomes" id="UP000334990">
    <property type="component" value="Unassembled WGS sequence"/>
</dbReference>
<dbReference type="GO" id="GO:0004674">
    <property type="term" value="F:protein serine/threonine kinase activity"/>
    <property type="evidence" value="ECO:0007669"/>
    <property type="project" value="UniProtKB-KW"/>
</dbReference>
<feature type="compositionally biased region" description="Low complexity" evidence="6">
    <location>
        <begin position="258"/>
        <end position="270"/>
    </location>
</feature>
<evidence type="ECO:0000256" key="1">
    <source>
        <dbReference type="ARBA" id="ARBA00022527"/>
    </source>
</evidence>
<keyword evidence="7" id="KW-0812">Transmembrane</keyword>
<dbReference type="Pfam" id="PF00069">
    <property type="entry name" value="Pkinase"/>
    <property type="match status" value="1"/>
</dbReference>
<dbReference type="GO" id="GO:0005524">
    <property type="term" value="F:ATP binding"/>
    <property type="evidence" value="ECO:0007669"/>
    <property type="project" value="UniProtKB-KW"/>
</dbReference>
<dbReference type="PANTHER" id="PTHR24351">
    <property type="entry name" value="RIBOSOMAL PROTEIN S6 KINASE"/>
    <property type="match status" value="1"/>
</dbReference>
<evidence type="ECO:0000256" key="2">
    <source>
        <dbReference type="ARBA" id="ARBA00022679"/>
    </source>
</evidence>
<keyword evidence="1" id="KW-0723">Serine/threonine-protein kinase</keyword>
<evidence type="ECO:0000256" key="7">
    <source>
        <dbReference type="SAM" id="Phobius"/>
    </source>
</evidence>
<feature type="transmembrane region" description="Helical" evidence="7">
    <location>
        <begin position="86"/>
        <end position="104"/>
    </location>
</feature>
<evidence type="ECO:0000256" key="5">
    <source>
        <dbReference type="ARBA" id="ARBA00022840"/>
    </source>
</evidence>
<keyword evidence="3" id="KW-0547">Nucleotide-binding</keyword>
<sequence>MAILLAAGSAPLWGLVFWRPDEWSFASTPDLWEFLIPTGSVAALILAVVGTRRPAAREWAAGAGLVVALAYAATLFWAVVESIGPTITLVPAIVAGLCLAGLGVPQLLERRVGRTDPAAVPGARLVGVLLVLAPFQSLDYFLVGWDRLMLDKSAILTWDWASFAPGRVIAFCGLVAIIQARHARRAFLAVPGAVTVALVLYGVAADYAHAATTLTTPVHFLAGAQLVILGCGIALLLLARTPKGRRTAATTPALRGTAAAPSPEPATARADWTQPSPGREERLLAGRYRLVERIGSVGVLHRDVKPANAMVDDEGRVVLTDFGIAARADDTSLTLTGGLIGTPGYIAPERLNGDADGPAGDLWSLGATMYHLVEGRGPYRGTSPAAVIAAVLTAHPAPPVLAGPLAPVLLGLLARDPADRWPPDRVRTELTIMAGTG</sequence>
<keyword evidence="4" id="KW-0418">Kinase</keyword>
<proteinExistence type="predicted"/>
<feature type="domain" description="Protein kinase" evidence="8">
    <location>
        <begin position="163"/>
        <end position="432"/>
    </location>
</feature>
<protein>
    <recommendedName>
        <fullName evidence="8">Protein kinase domain-containing protein</fullName>
    </recommendedName>
</protein>
<dbReference type="SMART" id="SM00220">
    <property type="entry name" value="S_TKc"/>
    <property type="match status" value="1"/>
</dbReference>
<organism evidence="9 10">
    <name type="scientific">Acrocarpospora corrugata</name>
    <dbReference type="NCBI Taxonomy" id="35763"/>
    <lineage>
        <taxon>Bacteria</taxon>
        <taxon>Bacillati</taxon>
        <taxon>Actinomycetota</taxon>
        <taxon>Actinomycetes</taxon>
        <taxon>Streptosporangiales</taxon>
        <taxon>Streptosporangiaceae</taxon>
        <taxon>Acrocarpospora</taxon>
    </lineage>
</organism>
<dbReference type="EMBL" id="BLAD01000085">
    <property type="protein sequence ID" value="GES04644.1"/>
    <property type="molecule type" value="Genomic_DNA"/>
</dbReference>
<evidence type="ECO:0000313" key="10">
    <source>
        <dbReference type="Proteomes" id="UP000334990"/>
    </source>
</evidence>
<feature type="transmembrane region" description="Helical" evidence="7">
    <location>
        <begin position="125"/>
        <end position="143"/>
    </location>
</feature>
<feature type="transmembrane region" description="Helical" evidence="7">
    <location>
        <begin position="61"/>
        <end position="80"/>
    </location>
</feature>
<feature type="transmembrane region" description="Helical" evidence="7">
    <location>
        <begin position="220"/>
        <end position="239"/>
    </location>
</feature>
<keyword evidence="5" id="KW-0067">ATP-binding</keyword>
<dbReference type="PROSITE" id="PS50011">
    <property type="entry name" value="PROTEIN_KINASE_DOM"/>
    <property type="match status" value="1"/>
</dbReference>
<dbReference type="InterPro" id="IPR000719">
    <property type="entry name" value="Prot_kinase_dom"/>
</dbReference>
<keyword evidence="7" id="KW-1133">Transmembrane helix</keyword>
<keyword evidence="2" id="KW-0808">Transferase</keyword>
<keyword evidence="10" id="KW-1185">Reference proteome</keyword>
<dbReference type="AlphaFoldDB" id="A0A5M3W750"/>
<evidence type="ECO:0000313" key="9">
    <source>
        <dbReference type="EMBL" id="GES04644.1"/>
    </source>
</evidence>
<feature type="transmembrane region" description="Helical" evidence="7">
    <location>
        <begin position="187"/>
        <end position="208"/>
    </location>
</feature>
<name>A0A5M3W750_9ACTN</name>
<accession>A0A5M3W750</accession>
<dbReference type="Gene3D" id="1.10.510.10">
    <property type="entry name" value="Transferase(Phosphotransferase) domain 1"/>
    <property type="match status" value="1"/>
</dbReference>
<feature type="region of interest" description="Disordered" evidence="6">
    <location>
        <begin position="248"/>
        <end position="277"/>
    </location>
</feature>
<keyword evidence="7" id="KW-0472">Membrane</keyword>
<evidence type="ECO:0000256" key="6">
    <source>
        <dbReference type="SAM" id="MobiDB-lite"/>
    </source>
</evidence>
<comment type="caution">
    <text evidence="9">The sequence shown here is derived from an EMBL/GenBank/DDBJ whole genome shotgun (WGS) entry which is preliminary data.</text>
</comment>
<gene>
    <name evidence="9" type="ORF">Acor_67120</name>
</gene>
<dbReference type="InterPro" id="IPR011009">
    <property type="entry name" value="Kinase-like_dom_sf"/>
</dbReference>
<feature type="transmembrane region" description="Helical" evidence="7">
    <location>
        <begin position="30"/>
        <end position="49"/>
    </location>
</feature>
<evidence type="ECO:0000256" key="4">
    <source>
        <dbReference type="ARBA" id="ARBA00022777"/>
    </source>
</evidence>
<reference evidence="9 10" key="1">
    <citation type="submission" date="2019-10" db="EMBL/GenBank/DDBJ databases">
        <title>Whole genome shotgun sequence of Acrocarpospora corrugata NBRC 13972.</title>
        <authorList>
            <person name="Ichikawa N."/>
            <person name="Kimura A."/>
            <person name="Kitahashi Y."/>
            <person name="Komaki H."/>
            <person name="Oguchi A."/>
        </authorList>
    </citation>
    <scope>NUCLEOTIDE SEQUENCE [LARGE SCALE GENOMIC DNA]</scope>
    <source>
        <strain evidence="9 10">NBRC 13972</strain>
    </source>
</reference>